<proteinExistence type="predicted"/>
<reference evidence="3 4" key="1">
    <citation type="submission" date="2024-11" db="EMBL/GenBank/DDBJ databases">
        <title>Adaptive evolution of stress response genes in parasites aligns with host niche diversity.</title>
        <authorList>
            <person name="Hahn C."/>
            <person name="Resl P."/>
        </authorList>
    </citation>
    <scope>NUCLEOTIDE SEQUENCE [LARGE SCALE GENOMIC DNA]</scope>
    <source>
        <strain evidence="3">EGGRZ-B1_66</strain>
        <tissue evidence="3">Body</tissue>
    </source>
</reference>
<dbReference type="InterPro" id="IPR013087">
    <property type="entry name" value="Znf_C2H2_type"/>
</dbReference>
<comment type="caution">
    <text evidence="3">The sequence shown here is derived from an EMBL/GenBank/DDBJ whole genome shotgun (WGS) entry which is preliminary data.</text>
</comment>
<evidence type="ECO:0000259" key="2">
    <source>
        <dbReference type="PROSITE" id="PS50157"/>
    </source>
</evidence>
<dbReference type="PROSITE" id="PS00028">
    <property type="entry name" value="ZINC_FINGER_C2H2_1"/>
    <property type="match status" value="1"/>
</dbReference>
<evidence type="ECO:0000256" key="1">
    <source>
        <dbReference type="PROSITE-ProRule" id="PRU00042"/>
    </source>
</evidence>
<keyword evidence="1" id="KW-0863">Zinc-finger</keyword>
<dbReference type="Gene3D" id="3.30.160.60">
    <property type="entry name" value="Classic Zinc Finger"/>
    <property type="match status" value="1"/>
</dbReference>
<keyword evidence="1" id="KW-0479">Metal-binding</keyword>
<keyword evidence="4" id="KW-1185">Reference proteome</keyword>
<organism evidence="3 4">
    <name type="scientific">Cichlidogyrus casuarinus</name>
    <dbReference type="NCBI Taxonomy" id="1844966"/>
    <lineage>
        <taxon>Eukaryota</taxon>
        <taxon>Metazoa</taxon>
        <taxon>Spiralia</taxon>
        <taxon>Lophotrochozoa</taxon>
        <taxon>Platyhelminthes</taxon>
        <taxon>Monogenea</taxon>
        <taxon>Monopisthocotylea</taxon>
        <taxon>Dactylogyridea</taxon>
        <taxon>Ancyrocephalidae</taxon>
        <taxon>Cichlidogyrus</taxon>
    </lineage>
</organism>
<accession>A0ABD2QAM9</accession>
<dbReference type="Proteomes" id="UP001626550">
    <property type="component" value="Unassembled WGS sequence"/>
</dbReference>
<dbReference type="GO" id="GO:0008270">
    <property type="term" value="F:zinc ion binding"/>
    <property type="evidence" value="ECO:0007669"/>
    <property type="project" value="UniProtKB-KW"/>
</dbReference>
<sequence>MDIKTIQQTVNVDRLQECLPFIMNCDIFEEMYTQSFLHDETDLVKTEFKNSMNEMDELKIEYTGMAEKLKSLKHECHRRKLLILAQQHLLDANKEQYNKCKYCSKAFVSAEFLGAHMRRRHDIICSEPSSPNKLHLEQTVSAMPYLKGFY</sequence>
<protein>
    <submittedName>
        <fullName evidence="3">Zinc finger protein dzip1</fullName>
    </submittedName>
</protein>
<dbReference type="AlphaFoldDB" id="A0ABD2QAM9"/>
<evidence type="ECO:0000313" key="4">
    <source>
        <dbReference type="Proteomes" id="UP001626550"/>
    </source>
</evidence>
<dbReference type="EMBL" id="JBJKFK010000512">
    <property type="protein sequence ID" value="KAL3316615.1"/>
    <property type="molecule type" value="Genomic_DNA"/>
</dbReference>
<name>A0ABD2QAM9_9PLAT</name>
<keyword evidence="1" id="KW-0862">Zinc</keyword>
<evidence type="ECO:0000313" key="3">
    <source>
        <dbReference type="EMBL" id="KAL3316615.1"/>
    </source>
</evidence>
<feature type="domain" description="C2H2-type" evidence="2">
    <location>
        <begin position="98"/>
        <end position="121"/>
    </location>
</feature>
<dbReference type="PROSITE" id="PS50157">
    <property type="entry name" value="ZINC_FINGER_C2H2_2"/>
    <property type="match status" value="1"/>
</dbReference>
<gene>
    <name evidence="3" type="primary">DZIP1_2</name>
    <name evidence="3" type="ORF">Ciccas_004733</name>
</gene>